<dbReference type="FunFam" id="1.25.40.10:FF:000062">
    <property type="entry name" value="Signal recognition particle subunit SRP72"/>
    <property type="match status" value="1"/>
</dbReference>
<protein>
    <recommendedName>
        <fullName evidence="4 11">Signal recognition particle subunit SRP72</fullName>
    </recommendedName>
</protein>
<accession>A0AAN8Q647</accession>
<dbReference type="AlphaFoldDB" id="A0AAN8Q647"/>
<feature type="repeat" description="TPR" evidence="12">
    <location>
        <begin position="442"/>
        <end position="475"/>
    </location>
</feature>
<dbReference type="InterPro" id="IPR026270">
    <property type="entry name" value="SRP72"/>
</dbReference>
<keyword evidence="5 11" id="KW-0963">Cytoplasm</keyword>
<gene>
    <name evidence="15" type="ORF">RUM43_007508</name>
</gene>
<feature type="compositionally biased region" description="Basic residues" evidence="13">
    <location>
        <begin position="548"/>
        <end position="560"/>
    </location>
</feature>
<evidence type="ECO:0000256" key="2">
    <source>
        <dbReference type="ARBA" id="ARBA00004496"/>
    </source>
</evidence>
<dbReference type="EMBL" id="JAWJWE010000003">
    <property type="protein sequence ID" value="KAK6639238.1"/>
    <property type="molecule type" value="Genomic_DNA"/>
</dbReference>
<evidence type="ECO:0000256" key="3">
    <source>
        <dbReference type="ARBA" id="ARBA00007676"/>
    </source>
</evidence>
<dbReference type="InterPro" id="IPR011990">
    <property type="entry name" value="TPR-like_helical_dom_sf"/>
</dbReference>
<dbReference type="Pfam" id="PF08492">
    <property type="entry name" value="SRP72"/>
    <property type="match status" value="1"/>
</dbReference>
<evidence type="ECO:0000256" key="10">
    <source>
        <dbReference type="ARBA" id="ARBA00023274"/>
    </source>
</evidence>
<dbReference type="InterPro" id="IPR013699">
    <property type="entry name" value="Signal_recog_part_SRP72_RNA-bd"/>
</dbReference>
<evidence type="ECO:0000256" key="12">
    <source>
        <dbReference type="PROSITE-ProRule" id="PRU00339"/>
    </source>
</evidence>
<feature type="compositionally biased region" description="Basic residues" evidence="13">
    <location>
        <begin position="577"/>
        <end position="590"/>
    </location>
</feature>
<dbReference type="GO" id="GO:0005783">
    <property type="term" value="C:endoplasmic reticulum"/>
    <property type="evidence" value="ECO:0007669"/>
    <property type="project" value="UniProtKB-SubCell"/>
</dbReference>
<dbReference type="PANTHER" id="PTHR14094">
    <property type="entry name" value="SIGNAL RECOGNITION PARTICLE 72"/>
    <property type="match status" value="1"/>
</dbReference>
<dbReference type="InterPro" id="IPR019734">
    <property type="entry name" value="TPR_rpt"/>
</dbReference>
<keyword evidence="8" id="KW-0256">Endoplasmic reticulum</keyword>
<evidence type="ECO:0000256" key="11">
    <source>
        <dbReference type="PIRNR" id="PIRNR038922"/>
    </source>
</evidence>
<keyword evidence="9 11" id="KW-0733">Signal recognition particle</keyword>
<organism evidence="15 16">
    <name type="scientific">Polyplax serrata</name>
    <name type="common">Common mouse louse</name>
    <dbReference type="NCBI Taxonomy" id="468196"/>
    <lineage>
        <taxon>Eukaryota</taxon>
        <taxon>Metazoa</taxon>
        <taxon>Ecdysozoa</taxon>
        <taxon>Arthropoda</taxon>
        <taxon>Hexapoda</taxon>
        <taxon>Insecta</taxon>
        <taxon>Pterygota</taxon>
        <taxon>Neoptera</taxon>
        <taxon>Paraneoptera</taxon>
        <taxon>Psocodea</taxon>
        <taxon>Troctomorpha</taxon>
        <taxon>Phthiraptera</taxon>
        <taxon>Anoplura</taxon>
        <taxon>Polyplacidae</taxon>
        <taxon>Polyplax</taxon>
    </lineage>
</organism>
<dbReference type="GO" id="GO:0005786">
    <property type="term" value="C:signal recognition particle, endoplasmic reticulum targeting"/>
    <property type="evidence" value="ECO:0007669"/>
    <property type="project" value="UniProtKB-UniRule"/>
</dbReference>
<evidence type="ECO:0000313" key="16">
    <source>
        <dbReference type="Proteomes" id="UP001372834"/>
    </source>
</evidence>
<dbReference type="PANTHER" id="PTHR14094:SF9">
    <property type="entry name" value="SIGNAL RECOGNITION PARTICLE SUBUNIT SRP72"/>
    <property type="match status" value="1"/>
</dbReference>
<evidence type="ECO:0000256" key="9">
    <source>
        <dbReference type="ARBA" id="ARBA00023135"/>
    </source>
</evidence>
<dbReference type="Pfam" id="PF17004">
    <property type="entry name" value="SRP_TPR_like"/>
    <property type="match status" value="1"/>
</dbReference>
<dbReference type="GO" id="GO:0006614">
    <property type="term" value="P:SRP-dependent cotranslational protein targeting to membrane"/>
    <property type="evidence" value="ECO:0007669"/>
    <property type="project" value="UniProtKB-UniRule"/>
</dbReference>
<evidence type="ECO:0000256" key="8">
    <source>
        <dbReference type="ARBA" id="ARBA00022824"/>
    </source>
</evidence>
<feature type="region of interest" description="Disordered" evidence="13">
    <location>
        <begin position="534"/>
        <end position="650"/>
    </location>
</feature>
<evidence type="ECO:0000256" key="1">
    <source>
        <dbReference type="ARBA" id="ARBA00004240"/>
    </source>
</evidence>
<comment type="similarity">
    <text evidence="3 11">Belongs to the SRP72 family.</text>
</comment>
<proteinExistence type="inferred from homology"/>
<evidence type="ECO:0000256" key="5">
    <source>
        <dbReference type="ARBA" id="ARBA00022490"/>
    </source>
</evidence>
<evidence type="ECO:0000256" key="4">
    <source>
        <dbReference type="ARBA" id="ARBA00018350"/>
    </source>
</evidence>
<comment type="subcellular location">
    <subcellularLocation>
        <location evidence="2 11">Cytoplasm</location>
    </subcellularLocation>
    <subcellularLocation>
        <location evidence="1">Endoplasmic reticulum</location>
    </subcellularLocation>
</comment>
<dbReference type="FunFam" id="1.25.40.10:FF:000191">
    <property type="entry name" value="Signal recognition particle subunit SRP72"/>
    <property type="match status" value="1"/>
</dbReference>
<keyword evidence="6" id="KW-0677">Repeat</keyword>
<dbReference type="Proteomes" id="UP001372834">
    <property type="component" value="Unassembled WGS sequence"/>
</dbReference>
<dbReference type="GO" id="GO:0008312">
    <property type="term" value="F:7S RNA binding"/>
    <property type="evidence" value="ECO:0007669"/>
    <property type="project" value="InterPro"/>
</dbReference>
<dbReference type="SUPFAM" id="SSF48452">
    <property type="entry name" value="TPR-like"/>
    <property type="match status" value="2"/>
</dbReference>
<dbReference type="PROSITE" id="PS50005">
    <property type="entry name" value="TPR"/>
    <property type="match status" value="1"/>
</dbReference>
<evidence type="ECO:0000256" key="13">
    <source>
        <dbReference type="SAM" id="MobiDB-lite"/>
    </source>
</evidence>
<keyword evidence="7 12" id="KW-0802">TPR repeat</keyword>
<evidence type="ECO:0000259" key="14">
    <source>
        <dbReference type="Pfam" id="PF08492"/>
    </source>
</evidence>
<evidence type="ECO:0000256" key="7">
    <source>
        <dbReference type="ARBA" id="ARBA00022803"/>
    </source>
</evidence>
<dbReference type="Gene3D" id="1.25.40.10">
    <property type="entry name" value="Tetratricopeptide repeat domain"/>
    <property type="match status" value="3"/>
</dbReference>
<dbReference type="InterPro" id="IPR031545">
    <property type="entry name" value="SRP72_TPR-like"/>
</dbReference>
<reference evidence="15 16" key="1">
    <citation type="submission" date="2023-10" db="EMBL/GenBank/DDBJ databases">
        <title>Genomes of two closely related lineages of the louse Polyplax serrata with different host specificities.</title>
        <authorList>
            <person name="Martinu J."/>
            <person name="Tarabai H."/>
            <person name="Stefka J."/>
            <person name="Hypsa V."/>
        </authorList>
    </citation>
    <scope>NUCLEOTIDE SEQUENCE [LARGE SCALE GENOMIC DNA]</scope>
    <source>
        <strain evidence="15">HR10_N</strain>
    </source>
</reference>
<keyword evidence="10 11" id="KW-0687">Ribonucleoprotein</keyword>
<evidence type="ECO:0000313" key="15">
    <source>
        <dbReference type="EMBL" id="KAK6639238.1"/>
    </source>
</evidence>
<feature type="domain" description="Signal recognition particle SRP72 subunit RNA-binding" evidence="14">
    <location>
        <begin position="541"/>
        <end position="586"/>
    </location>
</feature>
<dbReference type="GO" id="GO:0043022">
    <property type="term" value="F:ribosome binding"/>
    <property type="evidence" value="ECO:0007669"/>
    <property type="project" value="TreeGrafter"/>
</dbReference>
<comment type="caution">
    <text evidence="15">The sequence shown here is derived from an EMBL/GenBank/DDBJ whole genome shotgun (WGS) entry which is preliminary data.</text>
</comment>
<name>A0AAN8Q647_POLSC</name>
<comment type="function">
    <text evidence="11">Component of the signal recognition particle (SRP) complex, a ribonucleoprotein complex that mediates the cotranslational targeting of secretory and membrane proteins to the endoplasmic reticulum (ER).</text>
</comment>
<evidence type="ECO:0000256" key="6">
    <source>
        <dbReference type="ARBA" id="ARBA00022737"/>
    </source>
</evidence>
<sequence length="650" mass="73525">MASKEVTISALYSDLNRFGKNSEYERALKISNKILSQAPEEEEAFHCKVVCLIQLSRFQEALQAILKQTKFSKNLVFEQAYCQYRLNQPAEALKTINDAVNLEHKHKELKAQILYRLEQYEECFDVYKAVIKNSNDEYEDEREANLSAVVANLYMSKSNKELPKLKEHTFELAYNTACHLIGKGLYIEAEKKLKVAEKLCREALEEDGTPEEDIESEVGIIKGQLAYCLQMQGREKEAQAIYNTILKSKPNDIGLVAVASNNSVTINRDQNLFDSKKKMKNATADGVEHKLTKQQRKNIAFNQCLLTVYTNQAELGKTLCQKLTETYPEHAADAALVKAVQLYRDNNIKQASDLLEKFAKKHKEKEVEMKLAAVQLMLTAGEKKEACRLLESLGENGIRPGIISALVTLYLSEDNKAKASEIFKNAVDWYKNRKQSNQGDLSALWRQAADFHLRSGEPQVAANSLEELLRLNPSDNKTLAQLVIAYAQFDSTKAQNLSKQLPQSNLSKAGDVELLENSNWMMGTKVIKKVAKVEASPKVGTPGDEQFKKKKKSKKRKGKLPKYCEPGVMPDPERWLPKHQRSGWKKKKDRRGKDIGKGTQGSATGQSDLYDITKMQPQKNSPNPSSPVTESHGPRQQKRKFQSKKKKGKY</sequence>
<dbReference type="PIRSF" id="PIRSF038922">
    <property type="entry name" value="SRP72"/>
    <property type="match status" value="1"/>
</dbReference>
<feature type="compositionally biased region" description="Basic residues" evidence="13">
    <location>
        <begin position="635"/>
        <end position="650"/>
    </location>
</feature>